<dbReference type="PANTHER" id="PTHR44196:SF1">
    <property type="entry name" value="DEHYDROGENASE_REDUCTASE SDR FAMILY MEMBER 7B"/>
    <property type="match status" value="1"/>
</dbReference>
<dbReference type="CDD" id="cd05332">
    <property type="entry name" value="11beta-HSD1_like_SDR_c"/>
    <property type="match status" value="1"/>
</dbReference>
<dbReference type="Gene3D" id="3.40.50.720">
    <property type="entry name" value="NAD(P)-binding Rossmann-like Domain"/>
    <property type="match status" value="1"/>
</dbReference>
<evidence type="ECO:0000313" key="7">
    <source>
        <dbReference type="Proteomes" id="UP000075809"/>
    </source>
</evidence>
<evidence type="ECO:0000256" key="2">
    <source>
        <dbReference type="ARBA" id="ARBA00023002"/>
    </source>
</evidence>
<dbReference type="STRING" id="64791.A0A151X5T4"/>
<dbReference type="InterPro" id="IPR002347">
    <property type="entry name" value="SDR_fam"/>
</dbReference>
<dbReference type="PRINTS" id="PR00081">
    <property type="entry name" value="GDHRDH"/>
</dbReference>
<name>A0A151X5T4_9HYME</name>
<evidence type="ECO:0000256" key="1">
    <source>
        <dbReference type="ARBA" id="ARBA00006484"/>
    </source>
</evidence>
<dbReference type="EMBL" id="KQ982490">
    <property type="protein sequence ID" value="KYQ55773.1"/>
    <property type="molecule type" value="Genomic_DNA"/>
</dbReference>
<dbReference type="AlphaFoldDB" id="A0A151X5T4"/>
<dbReference type="GO" id="GO:0016020">
    <property type="term" value="C:membrane"/>
    <property type="evidence" value="ECO:0007669"/>
    <property type="project" value="TreeGrafter"/>
</dbReference>
<sequence>MKNEKEETLAGWKIIWCLFKLFGFSIIIPWLVYHFYDIMLQKRKRAALGNKVVMITGASSGLGEALAHTFYSLGCRIILVSRRKEELERVKNDLMNTHQTIPMYPPIVLSLDLTDINNLKDEVSKTIMIHSRIDILINNAGISYRGEVIDTNVDIDIKVMLSNYFSQVALSKIVLPYMIEQKSGHIIGISSVQGRIAIPFRSAYTASKHALQAWYDTARAELSDKNIKFTVVNPGYIKTSLSLNALTGNGQVYGIMDKTTESGFQPKYVAECILKSILKQEKEVTIASFSPKCAIVLRTLFPSLYFWIMQKRARKLARDK</sequence>
<dbReference type="InterPro" id="IPR020904">
    <property type="entry name" value="Sc_DH/Rdtase_CS"/>
</dbReference>
<comment type="function">
    <text evidence="3">Putative oxidoreductase.</text>
</comment>
<dbReference type="KEGG" id="mzt:108722377"/>
<dbReference type="PROSITE" id="PS00061">
    <property type="entry name" value="ADH_SHORT"/>
    <property type="match status" value="1"/>
</dbReference>
<accession>A0A151X5T4</accession>
<evidence type="ECO:0000256" key="5">
    <source>
        <dbReference type="SAM" id="Phobius"/>
    </source>
</evidence>
<keyword evidence="5" id="KW-0812">Transmembrane</keyword>
<keyword evidence="5" id="KW-1133">Transmembrane helix</keyword>
<protein>
    <submittedName>
        <fullName evidence="6">Dehydrogenase/reductase SDR family protein 7-like protein</fullName>
    </submittedName>
</protein>
<dbReference type="InterPro" id="IPR036291">
    <property type="entry name" value="NAD(P)-bd_dom_sf"/>
</dbReference>
<proteinExistence type="inferred from homology"/>
<dbReference type="SUPFAM" id="SSF51735">
    <property type="entry name" value="NAD(P)-binding Rossmann-fold domains"/>
    <property type="match status" value="1"/>
</dbReference>
<dbReference type="OrthoDB" id="5307821at2759"/>
<keyword evidence="5" id="KW-0472">Membrane</keyword>
<dbReference type="PANTHER" id="PTHR44196">
    <property type="entry name" value="DEHYDROGENASE/REDUCTASE SDR FAMILY MEMBER 7B"/>
    <property type="match status" value="1"/>
</dbReference>
<dbReference type="PRINTS" id="PR00080">
    <property type="entry name" value="SDRFAMILY"/>
</dbReference>
<evidence type="ECO:0000256" key="3">
    <source>
        <dbReference type="ARBA" id="ARBA00037096"/>
    </source>
</evidence>
<dbReference type="GO" id="GO:0016491">
    <property type="term" value="F:oxidoreductase activity"/>
    <property type="evidence" value="ECO:0007669"/>
    <property type="project" value="UniProtKB-KW"/>
</dbReference>
<keyword evidence="7" id="KW-1185">Reference proteome</keyword>
<keyword evidence="2" id="KW-0560">Oxidoreductase</keyword>
<organism evidence="6 7">
    <name type="scientific">Mycetomoellerius zeteki</name>
    <dbReference type="NCBI Taxonomy" id="64791"/>
    <lineage>
        <taxon>Eukaryota</taxon>
        <taxon>Metazoa</taxon>
        <taxon>Ecdysozoa</taxon>
        <taxon>Arthropoda</taxon>
        <taxon>Hexapoda</taxon>
        <taxon>Insecta</taxon>
        <taxon>Pterygota</taxon>
        <taxon>Neoptera</taxon>
        <taxon>Endopterygota</taxon>
        <taxon>Hymenoptera</taxon>
        <taxon>Apocrita</taxon>
        <taxon>Aculeata</taxon>
        <taxon>Formicoidea</taxon>
        <taxon>Formicidae</taxon>
        <taxon>Myrmicinae</taxon>
        <taxon>Mycetomoellerius</taxon>
    </lineage>
</organism>
<comment type="similarity">
    <text evidence="1 4">Belongs to the short-chain dehydrogenases/reductases (SDR) family.</text>
</comment>
<gene>
    <name evidence="6" type="ORF">ALC60_05272</name>
</gene>
<evidence type="ECO:0000256" key="4">
    <source>
        <dbReference type="RuleBase" id="RU000363"/>
    </source>
</evidence>
<dbReference type="Pfam" id="PF00106">
    <property type="entry name" value="adh_short"/>
    <property type="match status" value="1"/>
</dbReference>
<dbReference type="Proteomes" id="UP000075809">
    <property type="component" value="Unassembled WGS sequence"/>
</dbReference>
<reference evidence="6 7" key="1">
    <citation type="submission" date="2015-09" db="EMBL/GenBank/DDBJ databases">
        <title>Trachymyrmex zeteki WGS genome.</title>
        <authorList>
            <person name="Nygaard S."/>
            <person name="Hu H."/>
            <person name="Boomsma J."/>
            <person name="Zhang G."/>
        </authorList>
    </citation>
    <scope>NUCLEOTIDE SEQUENCE [LARGE SCALE GENOMIC DNA]</scope>
    <source>
        <strain evidence="6">Tzet28-1</strain>
        <tissue evidence="6">Whole body</tissue>
    </source>
</reference>
<evidence type="ECO:0000313" key="6">
    <source>
        <dbReference type="EMBL" id="KYQ55773.1"/>
    </source>
</evidence>
<feature type="transmembrane region" description="Helical" evidence="5">
    <location>
        <begin position="12"/>
        <end position="36"/>
    </location>
</feature>